<feature type="compositionally biased region" description="Polar residues" evidence="1">
    <location>
        <begin position="211"/>
        <end position="226"/>
    </location>
</feature>
<reference evidence="2" key="1">
    <citation type="submission" date="2021-12" db="EMBL/GenBank/DDBJ databases">
        <title>Prjna785345.</title>
        <authorList>
            <person name="Rujirawat T."/>
            <person name="Krajaejun T."/>
        </authorList>
    </citation>
    <scope>NUCLEOTIDE SEQUENCE</scope>
    <source>
        <strain evidence="2">Pi057C3</strain>
    </source>
</reference>
<feature type="region of interest" description="Disordered" evidence="1">
    <location>
        <begin position="194"/>
        <end position="234"/>
    </location>
</feature>
<protein>
    <submittedName>
        <fullName evidence="2">Uncharacterized protein</fullName>
    </submittedName>
</protein>
<keyword evidence="3" id="KW-1185">Reference proteome</keyword>
<evidence type="ECO:0000313" key="2">
    <source>
        <dbReference type="EMBL" id="KAJ0405872.1"/>
    </source>
</evidence>
<organism evidence="2 3">
    <name type="scientific">Pythium insidiosum</name>
    <name type="common">Pythiosis disease agent</name>
    <dbReference type="NCBI Taxonomy" id="114742"/>
    <lineage>
        <taxon>Eukaryota</taxon>
        <taxon>Sar</taxon>
        <taxon>Stramenopiles</taxon>
        <taxon>Oomycota</taxon>
        <taxon>Peronosporomycetes</taxon>
        <taxon>Pythiales</taxon>
        <taxon>Pythiaceae</taxon>
        <taxon>Pythium</taxon>
    </lineage>
</organism>
<evidence type="ECO:0000256" key="1">
    <source>
        <dbReference type="SAM" id="MobiDB-lite"/>
    </source>
</evidence>
<dbReference type="EMBL" id="JAKCXM010000039">
    <property type="protein sequence ID" value="KAJ0405872.1"/>
    <property type="molecule type" value="Genomic_DNA"/>
</dbReference>
<gene>
    <name evidence="2" type="ORF">P43SY_001604</name>
</gene>
<dbReference type="Proteomes" id="UP001209570">
    <property type="component" value="Unassembled WGS sequence"/>
</dbReference>
<proteinExistence type="predicted"/>
<evidence type="ECO:0000313" key="3">
    <source>
        <dbReference type="Proteomes" id="UP001209570"/>
    </source>
</evidence>
<name>A0AAD5Q8S3_PYTIN</name>
<comment type="caution">
    <text evidence="2">The sequence shown here is derived from an EMBL/GenBank/DDBJ whole genome shotgun (WGS) entry which is preliminary data.</text>
</comment>
<accession>A0AAD5Q8S3</accession>
<sequence>MAASAFRCEMLGPEGCEHAEEDLFRSLYIRHRDRSYCGSAVRVRVAQSPVDSPAQHEPNLVVFAHFRPSRLAELGVGDRLQSTTITQSLQQTDPANGEWVQGHLVQSRTNATDQCREWIFEIHPSGRWYYPWSGVATVAMRSTEHLFEVIAFERGGENLEVVALAATPRFRLMSFRRAAATSLKTTSSSTVRSASSLGETIADDADSSSSQTQTLRSESASGTEGSRSAAEVKADESMTEAAAAVILRQLATLLAFLRRHAMSDVRLDGILAWEDVVHREYISQRCDNASTASPTASTASLELVDLVVRTIAHVWLDAECCALTQRCFNIGESWPSTPATLRRRHAYWLERITQHTNRFLRQSAQTLLSQLARDVAETDDETDDRDVRHSGFDLASFIAQSRQRCALLGRRRRRRSGLSLGRQLAAADVWLCTTRDVGIRQERVGTFDLSVLSVLACWRQLRCVRCLLLQDGSRHVLAVASVFNGFVDDGAFLQLILDGRARWFESYPSGCATAGTTLNGYVLGDYVGRILSPSASAACPTPGARITTFVWPTEFAAPERPDVAFALHWTLAWPPEGERLVVDVAVESASMQRPELPVDSLRIADKLELVEQTWAPLYSLHLEYRRLH</sequence>
<dbReference type="AlphaFoldDB" id="A0AAD5Q8S3"/>